<dbReference type="EMBL" id="JADIKD010000012">
    <property type="protein sequence ID" value="MFK2918923.1"/>
    <property type="molecule type" value="Genomic_DNA"/>
</dbReference>
<dbReference type="PANTHER" id="PTHR47756:SF2">
    <property type="entry name" value="BLL6612 PROTEIN"/>
    <property type="match status" value="1"/>
</dbReference>
<dbReference type="Proteomes" id="UP001620408">
    <property type="component" value="Unassembled WGS sequence"/>
</dbReference>
<dbReference type="RefSeq" id="WP_379983457.1">
    <property type="nucleotide sequence ID" value="NZ_JADIKD010000012.1"/>
</dbReference>
<proteinExistence type="predicted"/>
<sequence>MEPGAYVALEAAYRNEARRVRATLIRLLGNFETVEEALHEAFAAAADRWPKEGVPANPYGWLVSVGRFKTIDRWRREGRLAQALLAVAPFAEASPEPAMPEVIEDDELRLIFMCCHPILPPDARIALTLREVAGLATEVIARAYLVPAPTIGQRIVRAKAKIREARLPYEAPAPSDVPARLESVLKVIYLVFNEGYTATEGDALMRPVLCDEALRLGQLAAGLLPEPETQGLLALMLLHDSRRAARADAAGDLVLMEDQDRSLWDRERIDEARRFIADALAQRKAGPYLLQALIAAVHAEAESIDRTDWSRVIALYDVLCQMEPSPVAALNRAAAIAMRDGPETGLAAIDAVTAAGELEHYVYAHATRADVLRRLGRVDDARASYGRALALTRQSAEQRFLQRRLASLESTA</sequence>
<dbReference type="SUPFAM" id="SSF88659">
    <property type="entry name" value="Sigma3 and sigma4 domains of RNA polymerase sigma factors"/>
    <property type="match status" value="1"/>
</dbReference>
<protein>
    <submittedName>
        <fullName evidence="4">RNA polymerase sigma factor</fullName>
    </submittedName>
</protein>
<dbReference type="InterPro" id="IPR013249">
    <property type="entry name" value="RNA_pol_sigma70_r4_t2"/>
</dbReference>
<dbReference type="Gene3D" id="1.25.40.10">
    <property type="entry name" value="Tetratricopeptide repeat domain"/>
    <property type="match status" value="1"/>
</dbReference>
<dbReference type="InterPro" id="IPR007627">
    <property type="entry name" value="RNA_pol_sigma70_r2"/>
</dbReference>
<dbReference type="InterPro" id="IPR036388">
    <property type="entry name" value="WH-like_DNA-bd_sf"/>
</dbReference>
<dbReference type="InterPro" id="IPR046531">
    <property type="entry name" value="DUF6596"/>
</dbReference>
<keyword evidence="5" id="KW-1185">Reference proteome</keyword>
<dbReference type="PANTHER" id="PTHR47756">
    <property type="entry name" value="BLL6612 PROTEIN-RELATED"/>
    <property type="match status" value="1"/>
</dbReference>
<dbReference type="Gene3D" id="1.10.1740.10">
    <property type="match status" value="1"/>
</dbReference>
<comment type="caution">
    <text evidence="4">The sequence shown here is derived from an EMBL/GenBank/DDBJ whole genome shotgun (WGS) entry which is preliminary data.</text>
</comment>
<name>A0ABW8KAJ9_9GAMM</name>
<evidence type="ECO:0000313" key="5">
    <source>
        <dbReference type="Proteomes" id="UP001620408"/>
    </source>
</evidence>
<gene>
    <name evidence="4" type="ORF">ISS97_16750</name>
</gene>
<dbReference type="InterPro" id="IPR013325">
    <property type="entry name" value="RNA_pol_sigma_r2"/>
</dbReference>
<organism evidence="4 5">
    <name type="scientific">Dyella koreensis</name>
    <dbReference type="NCBI Taxonomy" id="311235"/>
    <lineage>
        <taxon>Bacteria</taxon>
        <taxon>Pseudomonadati</taxon>
        <taxon>Pseudomonadota</taxon>
        <taxon>Gammaproteobacteria</taxon>
        <taxon>Lysobacterales</taxon>
        <taxon>Rhodanobacteraceae</taxon>
        <taxon>Dyella</taxon>
    </lineage>
</organism>
<dbReference type="SUPFAM" id="SSF88946">
    <property type="entry name" value="Sigma2 domain of RNA polymerase sigma factors"/>
    <property type="match status" value="1"/>
</dbReference>
<feature type="domain" description="RNA polymerase sigma-70 region 2" evidence="1">
    <location>
        <begin position="13"/>
        <end position="79"/>
    </location>
</feature>
<dbReference type="InterPro" id="IPR013324">
    <property type="entry name" value="RNA_pol_sigma_r3/r4-like"/>
</dbReference>
<accession>A0ABW8KAJ9</accession>
<dbReference type="Pfam" id="PF08281">
    <property type="entry name" value="Sigma70_r4_2"/>
    <property type="match status" value="1"/>
</dbReference>
<feature type="domain" description="DUF6596" evidence="3">
    <location>
        <begin position="180"/>
        <end position="279"/>
    </location>
</feature>
<feature type="domain" description="RNA polymerase sigma factor 70 region 4 type 2" evidence="2">
    <location>
        <begin position="111"/>
        <end position="162"/>
    </location>
</feature>
<dbReference type="Pfam" id="PF20239">
    <property type="entry name" value="DUF6596"/>
    <property type="match status" value="1"/>
</dbReference>
<dbReference type="SUPFAM" id="SSF48452">
    <property type="entry name" value="TPR-like"/>
    <property type="match status" value="1"/>
</dbReference>
<evidence type="ECO:0000313" key="4">
    <source>
        <dbReference type="EMBL" id="MFK2918923.1"/>
    </source>
</evidence>
<evidence type="ECO:0000259" key="3">
    <source>
        <dbReference type="Pfam" id="PF20239"/>
    </source>
</evidence>
<evidence type="ECO:0000259" key="2">
    <source>
        <dbReference type="Pfam" id="PF08281"/>
    </source>
</evidence>
<dbReference type="Gene3D" id="1.10.10.10">
    <property type="entry name" value="Winged helix-like DNA-binding domain superfamily/Winged helix DNA-binding domain"/>
    <property type="match status" value="1"/>
</dbReference>
<reference evidence="4 5" key="1">
    <citation type="submission" date="2020-10" db="EMBL/GenBank/DDBJ databases">
        <title>Phylogeny of dyella-like bacteria.</title>
        <authorList>
            <person name="Fu J."/>
        </authorList>
    </citation>
    <scope>NUCLEOTIDE SEQUENCE [LARGE SCALE GENOMIC DNA]</scope>
    <source>
        <strain evidence="4 5">BB4</strain>
    </source>
</reference>
<evidence type="ECO:0000259" key="1">
    <source>
        <dbReference type="Pfam" id="PF04542"/>
    </source>
</evidence>
<dbReference type="Pfam" id="PF04542">
    <property type="entry name" value="Sigma70_r2"/>
    <property type="match status" value="1"/>
</dbReference>
<dbReference type="InterPro" id="IPR011990">
    <property type="entry name" value="TPR-like_helical_dom_sf"/>
</dbReference>